<name>A0A9D4JTT7_DREPO</name>
<organism evidence="2 3">
    <name type="scientific">Dreissena polymorpha</name>
    <name type="common">Zebra mussel</name>
    <name type="synonym">Mytilus polymorpha</name>
    <dbReference type="NCBI Taxonomy" id="45954"/>
    <lineage>
        <taxon>Eukaryota</taxon>
        <taxon>Metazoa</taxon>
        <taxon>Spiralia</taxon>
        <taxon>Lophotrochozoa</taxon>
        <taxon>Mollusca</taxon>
        <taxon>Bivalvia</taxon>
        <taxon>Autobranchia</taxon>
        <taxon>Heteroconchia</taxon>
        <taxon>Euheterodonta</taxon>
        <taxon>Imparidentia</taxon>
        <taxon>Neoheterodontei</taxon>
        <taxon>Myida</taxon>
        <taxon>Dreissenoidea</taxon>
        <taxon>Dreissenidae</taxon>
        <taxon>Dreissena</taxon>
    </lineage>
</organism>
<proteinExistence type="predicted"/>
<reference evidence="2" key="2">
    <citation type="submission" date="2020-11" db="EMBL/GenBank/DDBJ databases">
        <authorList>
            <person name="McCartney M.A."/>
            <person name="Auch B."/>
            <person name="Kono T."/>
            <person name="Mallez S."/>
            <person name="Becker A."/>
            <person name="Gohl D.M."/>
            <person name="Silverstein K.A.T."/>
            <person name="Koren S."/>
            <person name="Bechman K.B."/>
            <person name="Herman A."/>
            <person name="Abrahante J.E."/>
            <person name="Garbe J."/>
        </authorList>
    </citation>
    <scope>NUCLEOTIDE SEQUENCE</scope>
    <source>
        <strain evidence="2">Duluth1</strain>
        <tissue evidence="2">Whole animal</tissue>
    </source>
</reference>
<dbReference type="EMBL" id="JAIWYP010000005">
    <property type="protein sequence ID" value="KAH3819982.1"/>
    <property type="molecule type" value="Genomic_DNA"/>
</dbReference>
<accession>A0A9D4JTT7</accession>
<sequence>MLFLCVHSDLPTTTPNNNNNAKSTNIGKEQEPHEKSWKFWRSLSMRRSRKSLVHNGTAKPIEDGGFGVHVTVNLPDVVDNTDVSPSKLVDPPPKPPRVLHNDADYSITMTTAPIYQNGFPRQLSGTHIVSSPKTEIVKEYDSVDSSGIVISVPPGSPSRLPPKSALGPRTASSTTNSLPNYSLPSTFQRRQQSIIGGKIKIVSPERSRKVVMKSRKKSIEISAKDRHALILQSSVELLGQKVDQFRILDKLAEAQLLDLKAQKKSTEILRTAGTLLKASCKP</sequence>
<comment type="caution">
    <text evidence="2">The sequence shown here is derived from an EMBL/GenBank/DDBJ whole genome shotgun (WGS) entry which is preliminary data.</text>
</comment>
<feature type="compositionally biased region" description="Polar residues" evidence="1">
    <location>
        <begin position="170"/>
        <end position="183"/>
    </location>
</feature>
<evidence type="ECO:0000313" key="3">
    <source>
        <dbReference type="Proteomes" id="UP000828390"/>
    </source>
</evidence>
<dbReference type="Proteomes" id="UP000828390">
    <property type="component" value="Unassembled WGS sequence"/>
</dbReference>
<keyword evidence="3" id="KW-1185">Reference proteome</keyword>
<evidence type="ECO:0000256" key="1">
    <source>
        <dbReference type="SAM" id="MobiDB-lite"/>
    </source>
</evidence>
<protein>
    <submittedName>
        <fullName evidence="2">Uncharacterized protein</fullName>
    </submittedName>
</protein>
<gene>
    <name evidence="2" type="ORF">DPMN_121726</name>
</gene>
<feature type="compositionally biased region" description="Low complexity" evidence="1">
    <location>
        <begin position="11"/>
        <end position="20"/>
    </location>
</feature>
<dbReference type="AlphaFoldDB" id="A0A9D4JTT7"/>
<reference evidence="2" key="1">
    <citation type="journal article" date="2019" name="bioRxiv">
        <title>The Genome of the Zebra Mussel, Dreissena polymorpha: A Resource for Invasive Species Research.</title>
        <authorList>
            <person name="McCartney M.A."/>
            <person name="Auch B."/>
            <person name="Kono T."/>
            <person name="Mallez S."/>
            <person name="Zhang Y."/>
            <person name="Obille A."/>
            <person name="Becker A."/>
            <person name="Abrahante J.E."/>
            <person name="Garbe J."/>
            <person name="Badalamenti J.P."/>
            <person name="Herman A."/>
            <person name="Mangelson H."/>
            <person name="Liachko I."/>
            <person name="Sullivan S."/>
            <person name="Sone E.D."/>
            <person name="Koren S."/>
            <person name="Silverstein K.A.T."/>
            <person name="Beckman K.B."/>
            <person name="Gohl D.M."/>
        </authorList>
    </citation>
    <scope>NUCLEOTIDE SEQUENCE</scope>
    <source>
        <strain evidence="2">Duluth1</strain>
        <tissue evidence="2">Whole animal</tissue>
    </source>
</reference>
<feature type="region of interest" description="Disordered" evidence="1">
    <location>
        <begin position="151"/>
        <end position="183"/>
    </location>
</feature>
<evidence type="ECO:0000313" key="2">
    <source>
        <dbReference type="EMBL" id="KAH3819982.1"/>
    </source>
</evidence>
<feature type="region of interest" description="Disordered" evidence="1">
    <location>
        <begin position="11"/>
        <end position="33"/>
    </location>
</feature>